<accession>A0A5J9VAJ7</accession>
<keyword evidence="2" id="KW-1133">Transmembrane helix</keyword>
<dbReference type="OrthoDB" id="2126698at2759"/>
<feature type="non-terminal residue" evidence="3">
    <location>
        <position position="1"/>
    </location>
</feature>
<keyword evidence="2" id="KW-0812">Transmembrane</keyword>
<feature type="region of interest" description="Disordered" evidence="1">
    <location>
        <begin position="1"/>
        <end position="23"/>
    </location>
</feature>
<gene>
    <name evidence="3" type="ORF">EJB05_24188</name>
</gene>
<dbReference type="EMBL" id="RWGY01000011">
    <property type="protein sequence ID" value="TVU32457.1"/>
    <property type="molecule type" value="Genomic_DNA"/>
</dbReference>
<sequence>MEAPLLAAKGSEKQRGGDEESSAHSEVTKQLYLAGPLVAGYLLLNVLLVISLMFFGRLGKLEFAGASVATALANVTGFSVLV</sequence>
<evidence type="ECO:0008006" key="5">
    <source>
        <dbReference type="Google" id="ProtNLM"/>
    </source>
</evidence>
<keyword evidence="4" id="KW-1185">Reference proteome</keyword>
<name>A0A5J9VAJ7_9POAL</name>
<organism evidence="3 4">
    <name type="scientific">Eragrostis curvula</name>
    <name type="common">weeping love grass</name>
    <dbReference type="NCBI Taxonomy" id="38414"/>
    <lineage>
        <taxon>Eukaryota</taxon>
        <taxon>Viridiplantae</taxon>
        <taxon>Streptophyta</taxon>
        <taxon>Embryophyta</taxon>
        <taxon>Tracheophyta</taxon>
        <taxon>Spermatophyta</taxon>
        <taxon>Magnoliopsida</taxon>
        <taxon>Liliopsida</taxon>
        <taxon>Poales</taxon>
        <taxon>Poaceae</taxon>
        <taxon>PACMAD clade</taxon>
        <taxon>Chloridoideae</taxon>
        <taxon>Eragrostideae</taxon>
        <taxon>Eragrostidinae</taxon>
        <taxon>Eragrostis</taxon>
    </lineage>
</organism>
<dbReference type="Gramene" id="TVU32457">
    <property type="protein sequence ID" value="TVU32457"/>
    <property type="gene ID" value="EJB05_24188"/>
</dbReference>
<evidence type="ECO:0000256" key="2">
    <source>
        <dbReference type="SAM" id="Phobius"/>
    </source>
</evidence>
<comment type="caution">
    <text evidence="3">The sequence shown here is derived from an EMBL/GenBank/DDBJ whole genome shotgun (WGS) entry which is preliminary data.</text>
</comment>
<feature type="compositionally biased region" description="Basic and acidic residues" evidence="1">
    <location>
        <begin position="10"/>
        <end position="23"/>
    </location>
</feature>
<protein>
    <recommendedName>
        <fullName evidence="5">Protein DETOXIFICATION</fullName>
    </recommendedName>
</protein>
<evidence type="ECO:0000313" key="4">
    <source>
        <dbReference type="Proteomes" id="UP000324897"/>
    </source>
</evidence>
<evidence type="ECO:0000256" key="1">
    <source>
        <dbReference type="SAM" id="MobiDB-lite"/>
    </source>
</evidence>
<dbReference type="AlphaFoldDB" id="A0A5J9VAJ7"/>
<evidence type="ECO:0000313" key="3">
    <source>
        <dbReference type="EMBL" id="TVU32457.1"/>
    </source>
</evidence>
<reference evidence="3 4" key="1">
    <citation type="journal article" date="2019" name="Sci. Rep.">
        <title>A high-quality genome of Eragrostis curvula grass provides insights into Poaceae evolution and supports new strategies to enhance forage quality.</title>
        <authorList>
            <person name="Carballo J."/>
            <person name="Santos B.A.C.M."/>
            <person name="Zappacosta D."/>
            <person name="Garbus I."/>
            <person name="Selva J.P."/>
            <person name="Gallo C.A."/>
            <person name="Diaz A."/>
            <person name="Albertini E."/>
            <person name="Caccamo M."/>
            <person name="Echenique V."/>
        </authorList>
    </citation>
    <scope>NUCLEOTIDE SEQUENCE [LARGE SCALE GENOMIC DNA]</scope>
    <source>
        <strain evidence="4">cv. Victoria</strain>
        <tissue evidence="3">Leaf</tissue>
    </source>
</reference>
<dbReference type="Proteomes" id="UP000324897">
    <property type="component" value="Chromosome 1"/>
</dbReference>
<keyword evidence="2" id="KW-0472">Membrane</keyword>
<proteinExistence type="predicted"/>
<feature type="transmembrane region" description="Helical" evidence="2">
    <location>
        <begin position="31"/>
        <end position="56"/>
    </location>
</feature>